<dbReference type="InterPro" id="IPR050708">
    <property type="entry name" value="T6SS_VgrG/RHS"/>
</dbReference>
<feature type="non-terminal residue" evidence="2">
    <location>
        <position position="327"/>
    </location>
</feature>
<dbReference type="Gene3D" id="2.180.10.10">
    <property type="entry name" value="RHS repeat-associated core"/>
    <property type="match status" value="1"/>
</dbReference>
<dbReference type="PANTHER" id="PTHR32305">
    <property type="match status" value="1"/>
</dbReference>
<comment type="caution">
    <text evidence="2">The sequence shown here is derived from an EMBL/GenBank/DDBJ whole genome shotgun (WGS) entry which is preliminary data.</text>
</comment>
<feature type="non-terminal residue" evidence="2">
    <location>
        <position position="1"/>
    </location>
</feature>
<dbReference type="PANTHER" id="PTHR32305:SF15">
    <property type="entry name" value="PROTEIN RHSA-RELATED"/>
    <property type="match status" value="1"/>
</dbReference>
<accession>A0ABV2C0C4</accession>
<gene>
    <name evidence="2" type="ORF">ABVT43_20990</name>
</gene>
<sequence>GPNAVRTVMLAGGPRTYGYDENGNLTNDQVRTYTYNALNKPIKIQIHGGTINEALDTQATSSGHLAFFYGADQMRYKQVKTAGNGETTTHYYIGQTFEKVIKRDSLGSVISEEQKSYIDDVAVLTEKQQGATTFEITYFHRDRLGSMTAEIDDSGNMIRSHSFDAFGRPRNENLSDKSPLQQMLGASTNRGFTGHEQLDEAQLTHMNGRVYDYNLGRFLSVDPFIQEPGNSQSMNPYSYIMNNPMAGTDPSGYAGSIPSPNPYDMPPLEDRDLPGESCQRNIFCVGANSSGKQSEPENNGNTGLGEKAKTADKVEQGVNDKDNVGDG</sequence>
<proteinExistence type="predicted"/>
<dbReference type="RefSeq" id="WP_353898202.1">
    <property type="nucleotide sequence ID" value="NZ_JBEVCJ010000135.1"/>
</dbReference>
<dbReference type="EMBL" id="JBEVCJ010000135">
    <property type="protein sequence ID" value="MET1257621.1"/>
    <property type="molecule type" value="Genomic_DNA"/>
</dbReference>
<feature type="region of interest" description="Disordered" evidence="1">
    <location>
        <begin position="286"/>
        <end position="327"/>
    </location>
</feature>
<reference evidence="2 3" key="1">
    <citation type="submission" date="2024-06" db="EMBL/GenBank/DDBJ databases">
        <authorList>
            <person name="Li F."/>
        </authorList>
    </citation>
    <scope>NUCLEOTIDE SEQUENCE [LARGE SCALE GENOMIC DNA]</scope>
    <source>
        <strain evidence="2 3">GXAS 311</strain>
    </source>
</reference>
<evidence type="ECO:0000313" key="3">
    <source>
        <dbReference type="Proteomes" id="UP001548189"/>
    </source>
</evidence>
<evidence type="ECO:0000256" key="1">
    <source>
        <dbReference type="SAM" id="MobiDB-lite"/>
    </source>
</evidence>
<feature type="compositionally biased region" description="Polar residues" evidence="1">
    <location>
        <begin position="287"/>
        <end position="301"/>
    </location>
</feature>
<name>A0ABV2C0C4_9GAMM</name>
<keyword evidence="3" id="KW-1185">Reference proteome</keyword>
<dbReference type="InterPro" id="IPR022385">
    <property type="entry name" value="Rhs_assc_core"/>
</dbReference>
<dbReference type="Proteomes" id="UP001548189">
    <property type="component" value="Unassembled WGS sequence"/>
</dbReference>
<evidence type="ECO:0000313" key="2">
    <source>
        <dbReference type="EMBL" id="MET1257621.1"/>
    </source>
</evidence>
<dbReference type="NCBIfam" id="TIGR03696">
    <property type="entry name" value="Rhs_assc_core"/>
    <property type="match status" value="1"/>
</dbReference>
<feature type="compositionally biased region" description="Basic and acidic residues" evidence="1">
    <location>
        <begin position="306"/>
        <end position="327"/>
    </location>
</feature>
<organism evidence="2 3">
    <name type="scientific">Aliikangiella maris</name>
    <dbReference type="NCBI Taxonomy" id="3162458"/>
    <lineage>
        <taxon>Bacteria</taxon>
        <taxon>Pseudomonadati</taxon>
        <taxon>Pseudomonadota</taxon>
        <taxon>Gammaproteobacteria</taxon>
        <taxon>Oceanospirillales</taxon>
        <taxon>Pleioneaceae</taxon>
        <taxon>Aliikangiella</taxon>
    </lineage>
</organism>
<protein>
    <submittedName>
        <fullName evidence="2">RHS repeat-associated core domain-containing protein</fullName>
    </submittedName>
</protein>